<dbReference type="OrthoDB" id="5329005at2"/>
<feature type="transmembrane region" description="Helical" evidence="3">
    <location>
        <begin position="29"/>
        <end position="48"/>
    </location>
</feature>
<dbReference type="HOGENOM" id="CLU_057101_5_2_5"/>
<dbReference type="EMBL" id="CP002382">
    <property type="protein sequence ID" value="AEP10248.1"/>
    <property type="molecule type" value="Genomic_DNA"/>
</dbReference>
<dbReference type="AlphaFoldDB" id="G2KNK3"/>
<comment type="similarity">
    <text evidence="1 2">Belongs to the peptidase A24 family.</text>
</comment>
<dbReference type="GO" id="GO:0004190">
    <property type="term" value="F:aspartic-type endopeptidase activity"/>
    <property type="evidence" value="ECO:0007669"/>
    <property type="project" value="InterPro"/>
</dbReference>
<keyword evidence="3" id="KW-1133">Transmembrane helix</keyword>
<dbReference type="InterPro" id="IPR000045">
    <property type="entry name" value="Prepilin_IV_endopep_pep"/>
</dbReference>
<sequence length="168" mass="17555">MLDWVALLCLAGAIGLLIALAIIDLKTWLLPNVLVAPFALLAIIFHFVAPTQSLPLPDMIAGAALGFGVLWIIRYFGSRYYGQDALGLGDVKLMGAAGLWLGTEGITLALTLGATAGLLHGLGVAALTARREGGPMKLSRLQIPAGPGFVVGILCVGAYQYMHFRIGG</sequence>
<dbReference type="eggNOG" id="COG1989">
    <property type="taxonomic scope" value="Bacteria"/>
</dbReference>
<dbReference type="PRINTS" id="PR00864">
    <property type="entry name" value="PREPILNPTASE"/>
</dbReference>
<evidence type="ECO:0000256" key="3">
    <source>
        <dbReference type="SAM" id="Phobius"/>
    </source>
</evidence>
<dbReference type="GO" id="GO:0005886">
    <property type="term" value="C:plasma membrane"/>
    <property type="evidence" value="ECO:0007669"/>
    <property type="project" value="TreeGrafter"/>
</dbReference>
<dbReference type="STRING" id="856793.MICA_1939"/>
<dbReference type="PANTHER" id="PTHR30487:SF0">
    <property type="entry name" value="PREPILIN LEADER PEPTIDASE_N-METHYLTRANSFERASE-RELATED"/>
    <property type="match status" value="1"/>
</dbReference>
<keyword evidence="3" id="KW-0472">Membrane</keyword>
<dbReference type="InterPro" id="IPR014032">
    <property type="entry name" value="Peptidase_A24A_bac"/>
</dbReference>
<dbReference type="KEGG" id="mai:MICA_1939"/>
<dbReference type="Proteomes" id="UP000009286">
    <property type="component" value="Chromosome"/>
</dbReference>
<protein>
    <submittedName>
        <fullName evidence="5">Type IV leader peptidase family protein</fullName>
    </submittedName>
</protein>
<dbReference type="Pfam" id="PF01478">
    <property type="entry name" value="Peptidase_A24"/>
    <property type="match status" value="1"/>
</dbReference>
<keyword evidence="6" id="KW-1185">Reference proteome</keyword>
<keyword evidence="3" id="KW-0812">Transmembrane</keyword>
<gene>
    <name evidence="5" type="ordered locus">MICA_1939</name>
</gene>
<dbReference type="Gene3D" id="1.20.120.1220">
    <property type="match status" value="1"/>
</dbReference>
<evidence type="ECO:0000313" key="6">
    <source>
        <dbReference type="Proteomes" id="UP000009286"/>
    </source>
</evidence>
<dbReference type="GO" id="GO:0006465">
    <property type="term" value="P:signal peptide processing"/>
    <property type="evidence" value="ECO:0007669"/>
    <property type="project" value="TreeGrafter"/>
</dbReference>
<organism evidence="5 6">
    <name type="scientific">Micavibrio aeruginosavorus (strain ARL-13)</name>
    <dbReference type="NCBI Taxonomy" id="856793"/>
    <lineage>
        <taxon>Bacteria</taxon>
        <taxon>Pseudomonadati</taxon>
        <taxon>Bdellovibrionota</taxon>
        <taxon>Bdellovibrionia</taxon>
        <taxon>Bdellovibrionales</taxon>
        <taxon>Pseudobdellovibrionaceae</taxon>
        <taxon>Micavibrio</taxon>
    </lineage>
</organism>
<evidence type="ECO:0000256" key="1">
    <source>
        <dbReference type="ARBA" id="ARBA00005801"/>
    </source>
</evidence>
<name>G2KNK3_MICAA</name>
<evidence type="ECO:0000259" key="4">
    <source>
        <dbReference type="Pfam" id="PF01478"/>
    </source>
</evidence>
<proteinExistence type="inferred from homology"/>
<feature type="transmembrane region" description="Helical" evidence="3">
    <location>
        <begin position="97"/>
        <end position="129"/>
    </location>
</feature>
<reference evidence="5 6" key="1">
    <citation type="journal article" date="2011" name="BMC Genomics">
        <title>Genomic insights into an obligate epibiotic bacterial predator: Micavibrio aeruginosavorus ARL-13.</title>
        <authorList>
            <person name="Wang Z."/>
            <person name="Kadouri D."/>
            <person name="Wu M."/>
        </authorList>
    </citation>
    <scope>NUCLEOTIDE SEQUENCE [LARGE SCALE GENOMIC DNA]</scope>
    <source>
        <strain evidence="5 6">ARL-13</strain>
    </source>
</reference>
<feature type="transmembrane region" description="Helical" evidence="3">
    <location>
        <begin position="60"/>
        <end position="77"/>
    </location>
</feature>
<accession>G2KNK3</accession>
<feature type="domain" description="Prepilin type IV endopeptidase peptidase" evidence="4">
    <location>
        <begin position="14"/>
        <end position="121"/>
    </location>
</feature>
<dbReference type="PANTHER" id="PTHR30487">
    <property type="entry name" value="TYPE 4 PREPILIN-LIKE PROTEINS LEADER PEPTIDE-PROCESSING ENZYME"/>
    <property type="match status" value="1"/>
</dbReference>
<dbReference type="InterPro" id="IPR050882">
    <property type="entry name" value="Prepilin_peptidase/N-MTase"/>
</dbReference>
<evidence type="ECO:0000256" key="2">
    <source>
        <dbReference type="RuleBase" id="RU003793"/>
    </source>
</evidence>
<evidence type="ECO:0000313" key="5">
    <source>
        <dbReference type="EMBL" id="AEP10248.1"/>
    </source>
</evidence>
<feature type="transmembrane region" description="Helical" evidence="3">
    <location>
        <begin position="141"/>
        <end position="162"/>
    </location>
</feature>
<dbReference type="RefSeq" id="WP_014103471.1">
    <property type="nucleotide sequence ID" value="NC_016026.1"/>
</dbReference>